<dbReference type="Pfam" id="PF14540">
    <property type="entry name" value="NTF-like"/>
    <property type="match status" value="1"/>
</dbReference>
<name>A0ABS4GJJ6_9BACL</name>
<gene>
    <name evidence="3" type="ORF">J2Z37_000249</name>
</gene>
<dbReference type="InterPro" id="IPR054515">
    <property type="entry name" value="YgxA-like_substrate-bd"/>
</dbReference>
<feature type="domain" description="Nucleotidyltransferase-like" evidence="1">
    <location>
        <begin position="15"/>
        <end position="106"/>
    </location>
</feature>
<reference evidence="3 4" key="1">
    <citation type="submission" date="2021-03" db="EMBL/GenBank/DDBJ databases">
        <title>Genomic Encyclopedia of Type Strains, Phase IV (KMG-IV): sequencing the most valuable type-strain genomes for metagenomic binning, comparative biology and taxonomic classification.</title>
        <authorList>
            <person name="Goeker M."/>
        </authorList>
    </citation>
    <scope>NUCLEOTIDE SEQUENCE [LARGE SCALE GENOMIC DNA]</scope>
    <source>
        <strain evidence="3 4">DSM 24738</strain>
    </source>
</reference>
<dbReference type="Gene3D" id="3.30.460.10">
    <property type="entry name" value="Beta Polymerase, domain 2"/>
    <property type="match status" value="1"/>
</dbReference>
<keyword evidence="4" id="KW-1185">Reference proteome</keyword>
<dbReference type="Proteomes" id="UP001519343">
    <property type="component" value="Unassembled WGS sequence"/>
</dbReference>
<evidence type="ECO:0000259" key="2">
    <source>
        <dbReference type="Pfam" id="PF22339"/>
    </source>
</evidence>
<proteinExistence type="predicted"/>
<dbReference type="EMBL" id="JAGGKT010000001">
    <property type="protein sequence ID" value="MBP1930262.1"/>
    <property type="molecule type" value="Genomic_DNA"/>
</dbReference>
<dbReference type="InterPro" id="IPR043519">
    <property type="entry name" value="NT_sf"/>
</dbReference>
<evidence type="ECO:0000259" key="1">
    <source>
        <dbReference type="Pfam" id="PF14540"/>
    </source>
</evidence>
<dbReference type="Gene3D" id="1.20.120.330">
    <property type="entry name" value="Nucleotidyltransferases domain 2"/>
    <property type="match status" value="1"/>
</dbReference>
<accession>A0ABS4GJJ6</accession>
<feature type="domain" description="YgxA-like substrate binding" evidence="2">
    <location>
        <begin position="115"/>
        <end position="213"/>
    </location>
</feature>
<evidence type="ECO:0008006" key="5">
    <source>
        <dbReference type="Google" id="ProtNLM"/>
    </source>
</evidence>
<dbReference type="Pfam" id="PF22339">
    <property type="entry name" value="YgxA-like_sub_bind"/>
    <property type="match status" value="1"/>
</dbReference>
<sequence>MSLDHVIFPVEEDESVIRVVSSNPKSSILDGADEFFLIIGQNQLRDSKISHHKYNGKIIEKRRMDQKEIYQSVFEDNHRQVTQWLLLGEVLSDPRGIVASLRADLSNRDSFYYQKRIYIEFAGVVRKHSEAKEFLKEGHMLDSFNSTLQCLHHWARLAIMEAGEHPETTVWEQLKTIDPTVYKLYDELVTSKEPLDKRIELLLLALDFTVLSKMEYCVQFILDILKSRKAPWTVEEILMHPSIADRNFDLLLLLEKMSKRSIIREGTISRNGLLEKTYCIF</sequence>
<dbReference type="InterPro" id="IPR029348">
    <property type="entry name" value="NTF-like"/>
</dbReference>
<evidence type="ECO:0000313" key="3">
    <source>
        <dbReference type="EMBL" id="MBP1930262.1"/>
    </source>
</evidence>
<organism evidence="3 4">
    <name type="scientific">Ammoniphilus resinae</name>
    <dbReference type="NCBI Taxonomy" id="861532"/>
    <lineage>
        <taxon>Bacteria</taxon>
        <taxon>Bacillati</taxon>
        <taxon>Bacillota</taxon>
        <taxon>Bacilli</taxon>
        <taxon>Bacillales</taxon>
        <taxon>Paenibacillaceae</taxon>
        <taxon>Aneurinibacillus group</taxon>
        <taxon>Ammoniphilus</taxon>
    </lineage>
</organism>
<comment type="caution">
    <text evidence="3">The sequence shown here is derived from an EMBL/GenBank/DDBJ whole genome shotgun (WGS) entry which is preliminary data.</text>
</comment>
<evidence type="ECO:0000313" key="4">
    <source>
        <dbReference type="Proteomes" id="UP001519343"/>
    </source>
</evidence>
<protein>
    <recommendedName>
        <fullName evidence="5">Nucleotidyltransferase-like domain-containing protein</fullName>
    </recommendedName>
</protein>
<dbReference type="RefSeq" id="WP_209808132.1">
    <property type="nucleotide sequence ID" value="NZ_JAGGKT010000001.1"/>
</dbReference>